<accession>A0A3B5MCD9</accession>
<dbReference type="PRINTS" id="PR01415">
    <property type="entry name" value="ANKYRIN"/>
</dbReference>
<dbReference type="PANTHER" id="PTHR24133">
    <property type="entry name" value="ANKYRIN DOMAIN-CONTAINING"/>
    <property type="match status" value="1"/>
</dbReference>
<dbReference type="GO" id="GO:0005886">
    <property type="term" value="C:plasma membrane"/>
    <property type="evidence" value="ECO:0007669"/>
    <property type="project" value="TreeGrafter"/>
</dbReference>
<proteinExistence type="predicted"/>
<reference evidence="2" key="1">
    <citation type="submission" date="2025-08" db="UniProtKB">
        <authorList>
            <consortium name="Ensembl"/>
        </authorList>
    </citation>
    <scope>IDENTIFICATION</scope>
</reference>
<dbReference type="InterPro" id="IPR036770">
    <property type="entry name" value="Ankyrin_rpt-contain_sf"/>
</dbReference>
<evidence type="ECO:0000256" key="1">
    <source>
        <dbReference type="PROSITE-ProRule" id="PRU00023"/>
    </source>
</evidence>
<keyword evidence="1" id="KW-0040">ANK repeat</keyword>
<dbReference type="GO" id="GO:0043005">
    <property type="term" value="C:neuron projection"/>
    <property type="evidence" value="ECO:0007669"/>
    <property type="project" value="TreeGrafter"/>
</dbReference>
<dbReference type="Pfam" id="PF12796">
    <property type="entry name" value="Ank_2"/>
    <property type="match status" value="1"/>
</dbReference>
<dbReference type="InterPro" id="IPR002110">
    <property type="entry name" value="Ankyrin_rpt"/>
</dbReference>
<evidence type="ECO:0000313" key="3">
    <source>
        <dbReference type="Proteomes" id="UP000261380"/>
    </source>
</evidence>
<dbReference type="InterPro" id="IPR052391">
    <property type="entry name" value="E3_Ligase-Neurotoxin"/>
</dbReference>
<dbReference type="SUPFAM" id="SSF48403">
    <property type="entry name" value="Ankyrin repeat"/>
    <property type="match status" value="1"/>
</dbReference>
<feature type="repeat" description="ANK" evidence="1">
    <location>
        <begin position="26"/>
        <end position="58"/>
    </location>
</feature>
<dbReference type="STRING" id="32473.ENSXCOP00000018936"/>
<protein>
    <submittedName>
        <fullName evidence="2">Uncharacterized protein</fullName>
    </submittedName>
</protein>
<dbReference type="GO" id="GO:0044325">
    <property type="term" value="F:transmembrane transporter binding"/>
    <property type="evidence" value="ECO:0007669"/>
    <property type="project" value="TreeGrafter"/>
</dbReference>
<dbReference type="Gene3D" id="1.25.40.20">
    <property type="entry name" value="Ankyrin repeat-containing domain"/>
    <property type="match status" value="2"/>
</dbReference>
<dbReference type="GO" id="GO:0072659">
    <property type="term" value="P:protein localization to plasma membrane"/>
    <property type="evidence" value="ECO:0007669"/>
    <property type="project" value="TreeGrafter"/>
</dbReference>
<keyword evidence="3" id="KW-1185">Reference proteome</keyword>
<feature type="repeat" description="ANK" evidence="1">
    <location>
        <begin position="59"/>
        <end position="91"/>
    </location>
</feature>
<organism evidence="2 3">
    <name type="scientific">Xiphophorus couchianus</name>
    <name type="common">Monterrey platyfish</name>
    <dbReference type="NCBI Taxonomy" id="32473"/>
    <lineage>
        <taxon>Eukaryota</taxon>
        <taxon>Metazoa</taxon>
        <taxon>Chordata</taxon>
        <taxon>Craniata</taxon>
        <taxon>Vertebrata</taxon>
        <taxon>Euteleostomi</taxon>
        <taxon>Actinopterygii</taxon>
        <taxon>Neopterygii</taxon>
        <taxon>Teleostei</taxon>
        <taxon>Neoteleostei</taxon>
        <taxon>Acanthomorphata</taxon>
        <taxon>Ovalentaria</taxon>
        <taxon>Atherinomorphae</taxon>
        <taxon>Cyprinodontiformes</taxon>
        <taxon>Poeciliidae</taxon>
        <taxon>Poeciliinae</taxon>
        <taxon>Xiphophorus</taxon>
    </lineage>
</organism>
<dbReference type="Proteomes" id="UP000261380">
    <property type="component" value="Unplaced"/>
</dbReference>
<reference evidence="2" key="2">
    <citation type="submission" date="2025-09" db="UniProtKB">
        <authorList>
            <consortium name="Ensembl"/>
        </authorList>
    </citation>
    <scope>IDENTIFICATION</scope>
</reference>
<evidence type="ECO:0000313" key="2">
    <source>
        <dbReference type="Ensembl" id="ENSXCOP00000018936.1"/>
    </source>
</evidence>
<name>A0A3B5MCD9_9TELE</name>
<dbReference type="PROSITE" id="PS50088">
    <property type="entry name" value="ANK_REPEAT"/>
    <property type="match status" value="2"/>
</dbReference>
<dbReference type="GO" id="GO:0030507">
    <property type="term" value="F:spectrin binding"/>
    <property type="evidence" value="ECO:0007669"/>
    <property type="project" value="TreeGrafter"/>
</dbReference>
<dbReference type="SMART" id="SM00248">
    <property type="entry name" value="ANK"/>
    <property type="match status" value="2"/>
</dbReference>
<sequence>HCDSFSPWNNANGHLIALRIGRPDSNGYTPLHIAAKKNQMDIGTTLLEYGADTNAVTRQGISPIHLAAQEGSVDLVSLLLAKNANVNVCNKVTDASFYNPCWKHVNRCCLKQI</sequence>
<dbReference type="Ensembl" id="ENSXCOT00000019173.1">
    <property type="protein sequence ID" value="ENSXCOP00000018936.1"/>
    <property type="gene ID" value="ENSXCOG00000014242.1"/>
</dbReference>
<dbReference type="PANTHER" id="PTHR24133:SF33">
    <property type="entry name" value="ANKYRIN, ISOFORM B"/>
    <property type="match status" value="1"/>
</dbReference>
<dbReference type="PROSITE" id="PS50297">
    <property type="entry name" value="ANK_REP_REGION"/>
    <property type="match status" value="2"/>
</dbReference>
<dbReference type="AlphaFoldDB" id="A0A3B5MCD9"/>
<dbReference type="GO" id="GO:0008093">
    <property type="term" value="F:cytoskeletal anchor activity"/>
    <property type="evidence" value="ECO:0007669"/>
    <property type="project" value="TreeGrafter"/>
</dbReference>
<dbReference type="GeneTree" id="ENSGT00940000154939"/>